<evidence type="ECO:0000256" key="6">
    <source>
        <dbReference type="PROSITE-ProRule" id="PRU00094"/>
    </source>
</evidence>
<dbReference type="Proteomes" id="UP000246740">
    <property type="component" value="Unassembled WGS sequence"/>
</dbReference>
<keyword evidence="2 6" id="KW-0863">Zinc-finger</keyword>
<accession>A0A317XTW1</accession>
<evidence type="ECO:0000313" key="10">
    <source>
        <dbReference type="Proteomes" id="UP000246740"/>
    </source>
</evidence>
<keyword evidence="5" id="KW-0804">Transcription</keyword>
<evidence type="ECO:0000256" key="7">
    <source>
        <dbReference type="SAM" id="MobiDB-lite"/>
    </source>
</evidence>
<dbReference type="STRING" id="1882483.A0A317XTW1"/>
<proteinExistence type="predicted"/>
<sequence length="597" mass="59716">MFSEAPPLPDSVSTAESTRPINPEPATTAPSTESPSTESIAAAASNDASTTKQPHAPALGANVDPAGAETAVASNGAAAAPSAPDSSEQTAPSAENDLRQQESSTTLSTSDLETTATSAVAASAAAQGDVGDANNSQAAPIVQDDNGNDAVATEPSATTTTVNAEAGPGEPDATTSEKVAEEAASSDPADSQTAPTHQPISPPGLPRKVEEELKDIYTASTVIANFCVSHLNQVNVPAPNKIRSTIQKALSITSSLTSLMSQPEVALRQLGGEESAKRASDARLDSARKRHRSSDWDGKDGASPAGQARISNGASGLPLAPATPSSGLRVFPDGSLPTSFPSPGFDGDLKGPQYKKRSRAPAPGSCQACGTSETPEWRRGPDGARTLCNACGLHYAKLVRKRQQQEGGPEEPAVPVAQPLVTIDELRASTKSAEAAAASGMTPSASSASLNGTPIKGERAGSTWNTPSKPPKVDGAARPPTSLAASANGKVPDSAVGAAAVPATATAVQMPPAVADASADVQQASASSAPPVAAGVTAAPVASSGIPNVPAAPSVDSVATHSSVEAKGPAASAELPEPVQNSATHSAANEEKPMETD</sequence>
<keyword evidence="3" id="KW-0862">Zinc</keyword>
<dbReference type="InterPro" id="IPR000679">
    <property type="entry name" value="Znf_GATA"/>
</dbReference>
<feature type="compositionally biased region" description="Basic and acidic residues" evidence="7">
    <location>
        <begin position="274"/>
        <end position="300"/>
    </location>
</feature>
<feature type="compositionally biased region" description="Low complexity" evidence="7">
    <location>
        <begin position="517"/>
        <end position="545"/>
    </location>
</feature>
<evidence type="ECO:0000259" key="8">
    <source>
        <dbReference type="PROSITE" id="PS50114"/>
    </source>
</evidence>
<dbReference type="PANTHER" id="PTHR47172">
    <property type="entry name" value="OS01G0976800 PROTEIN"/>
    <property type="match status" value="1"/>
</dbReference>
<dbReference type="InterPro" id="IPR013088">
    <property type="entry name" value="Znf_NHR/GATA"/>
</dbReference>
<name>A0A317XTW1_9BASI</name>
<dbReference type="GO" id="GO:0006355">
    <property type="term" value="P:regulation of DNA-templated transcription"/>
    <property type="evidence" value="ECO:0007669"/>
    <property type="project" value="InterPro"/>
</dbReference>
<keyword evidence="4" id="KW-0805">Transcription regulation</keyword>
<feature type="compositionally biased region" description="Low complexity" evidence="7">
    <location>
        <begin position="24"/>
        <end position="45"/>
    </location>
</feature>
<dbReference type="GO" id="GO:0008270">
    <property type="term" value="F:zinc ion binding"/>
    <property type="evidence" value="ECO:0007669"/>
    <property type="project" value="UniProtKB-KW"/>
</dbReference>
<feature type="region of interest" description="Disordered" evidence="7">
    <location>
        <begin position="1"/>
        <end position="209"/>
    </location>
</feature>
<dbReference type="EMBL" id="KZ819189">
    <property type="protein sequence ID" value="PWZ01774.1"/>
    <property type="molecule type" value="Genomic_DNA"/>
</dbReference>
<evidence type="ECO:0000256" key="3">
    <source>
        <dbReference type="ARBA" id="ARBA00022833"/>
    </source>
</evidence>
<evidence type="ECO:0000313" key="9">
    <source>
        <dbReference type="EMBL" id="PWZ01774.1"/>
    </source>
</evidence>
<feature type="compositionally biased region" description="Low complexity" evidence="7">
    <location>
        <begin position="66"/>
        <end position="88"/>
    </location>
</feature>
<evidence type="ECO:0000256" key="4">
    <source>
        <dbReference type="ARBA" id="ARBA00023015"/>
    </source>
</evidence>
<feature type="compositionally biased region" description="Polar residues" evidence="7">
    <location>
        <begin position="11"/>
        <end position="20"/>
    </location>
</feature>
<dbReference type="PROSITE" id="PS50114">
    <property type="entry name" value="GATA_ZN_FINGER_2"/>
    <property type="match status" value="1"/>
</dbReference>
<dbReference type="Pfam" id="PF00320">
    <property type="entry name" value="GATA"/>
    <property type="match status" value="1"/>
</dbReference>
<feature type="compositionally biased region" description="Basic and acidic residues" evidence="7">
    <location>
        <begin position="588"/>
        <end position="597"/>
    </location>
</feature>
<dbReference type="GO" id="GO:0043565">
    <property type="term" value="F:sequence-specific DNA binding"/>
    <property type="evidence" value="ECO:0007669"/>
    <property type="project" value="InterPro"/>
</dbReference>
<dbReference type="SUPFAM" id="SSF57716">
    <property type="entry name" value="Glucocorticoid receptor-like (DNA-binding domain)"/>
    <property type="match status" value="1"/>
</dbReference>
<feature type="region of interest" description="Disordered" evidence="7">
    <location>
        <begin position="517"/>
        <end position="597"/>
    </location>
</feature>
<dbReference type="InParanoid" id="A0A317XTW1"/>
<reference evidence="9 10" key="1">
    <citation type="journal article" date="2018" name="Mol. Biol. Evol.">
        <title>Broad Genomic Sampling Reveals a Smut Pathogenic Ancestry of the Fungal Clade Ustilaginomycotina.</title>
        <authorList>
            <person name="Kijpornyongpan T."/>
            <person name="Mondo S.J."/>
            <person name="Barry K."/>
            <person name="Sandor L."/>
            <person name="Lee J."/>
            <person name="Lipzen A."/>
            <person name="Pangilinan J."/>
            <person name="LaButti K."/>
            <person name="Hainaut M."/>
            <person name="Henrissat B."/>
            <person name="Grigoriev I.V."/>
            <person name="Spatafora J.W."/>
            <person name="Aime M.C."/>
        </authorList>
    </citation>
    <scope>NUCLEOTIDE SEQUENCE [LARGE SCALE GENOMIC DNA]</scope>
    <source>
        <strain evidence="9 10">MCA 3645</strain>
    </source>
</reference>
<gene>
    <name evidence="9" type="ORF">BCV70DRAFT_51038</name>
</gene>
<dbReference type="CDD" id="cd00202">
    <property type="entry name" value="ZnF_GATA"/>
    <property type="match status" value="1"/>
</dbReference>
<dbReference type="PANTHER" id="PTHR47172:SF24">
    <property type="entry name" value="GATA ZINC FINGER DOMAIN-CONTAINING PROTEIN 14-RELATED"/>
    <property type="match status" value="1"/>
</dbReference>
<keyword evidence="1" id="KW-0479">Metal-binding</keyword>
<dbReference type="OrthoDB" id="2162994at2759"/>
<dbReference type="AlphaFoldDB" id="A0A317XTW1"/>
<evidence type="ECO:0000256" key="5">
    <source>
        <dbReference type="ARBA" id="ARBA00023163"/>
    </source>
</evidence>
<dbReference type="Gene3D" id="3.30.50.10">
    <property type="entry name" value="Erythroid Transcription Factor GATA-1, subunit A"/>
    <property type="match status" value="1"/>
</dbReference>
<feature type="compositionally biased region" description="Low complexity" evidence="7">
    <location>
        <begin position="182"/>
        <end position="191"/>
    </location>
</feature>
<feature type="region of interest" description="Disordered" evidence="7">
    <location>
        <begin position="432"/>
        <end position="491"/>
    </location>
</feature>
<evidence type="ECO:0000256" key="2">
    <source>
        <dbReference type="ARBA" id="ARBA00022771"/>
    </source>
</evidence>
<feature type="domain" description="GATA-type" evidence="8">
    <location>
        <begin position="365"/>
        <end position="395"/>
    </location>
</feature>
<keyword evidence="10" id="KW-1185">Reference proteome</keyword>
<dbReference type="SMART" id="SM00401">
    <property type="entry name" value="ZnF_GATA"/>
    <property type="match status" value="1"/>
</dbReference>
<organism evidence="9 10">
    <name type="scientific">Testicularia cyperi</name>
    <dbReference type="NCBI Taxonomy" id="1882483"/>
    <lineage>
        <taxon>Eukaryota</taxon>
        <taxon>Fungi</taxon>
        <taxon>Dikarya</taxon>
        <taxon>Basidiomycota</taxon>
        <taxon>Ustilaginomycotina</taxon>
        <taxon>Ustilaginomycetes</taxon>
        <taxon>Ustilaginales</taxon>
        <taxon>Anthracoideaceae</taxon>
        <taxon>Testicularia</taxon>
    </lineage>
</organism>
<feature type="compositionally biased region" description="Low complexity" evidence="7">
    <location>
        <begin position="102"/>
        <end position="133"/>
    </location>
</feature>
<feature type="region of interest" description="Disordered" evidence="7">
    <location>
        <begin position="268"/>
        <end position="381"/>
    </location>
</feature>
<protein>
    <recommendedName>
        <fullName evidence="8">GATA-type domain-containing protein</fullName>
    </recommendedName>
</protein>
<evidence type="ECO:0000256" key="1">
    <source>
        <dbReference type="ARBA" id="ARBA00022723"/>
    </source>
</evidence>
<feature type="compositionally biased region" description="Low complexity" evidence="7">
    <location>
        <begin position="432"/>
        <end position="449"/>
    </location>
</feature>